<reference evidence="4" key="1">
    <citation type="submission" date="2023-03" db="EMBL/GenBank/DDBJ databases">
        <title>Emydomyces testavorans Genome Sequence.</title>
        <authorList>
            <person name="Hoyer L."/>
        </authorList>
    </citation>
    <scope>NUCLEOTIDE SEQUENCE</scope>
    <source>
        <strain evidence="4">16-2883</strain>
    </source>
</reference>
<evidence type="ECO:0000256" key="1">
    <source>
        <dbReference type="ARBA" id="ARBA00023186"/>
    </source>
</evidence>
<feature type="compositionally biased region" description="Polar residues" evidence="3">
    <location>
        <begin position="13"/>
        <end position="22"/>
    </location>
</feature>
<organism evidence="4 5">
    <name type="scientific">Emydomyces testavorans</name>
    <dbReference type="NCBI Taxonomy" id="2070801"/>
    <lineage>
        <taxon>Eukaryota</taxon>
        <taxon>Fungi</taxon>
        <taxon>Dikarya</taxon>
        <taxon>Ascomycota</taxon>
        <taxon>Pezizomycotina</taxon>
        <taxon>Eurotiomycetes</taxon>
        <taxon>Eurotiomycetidae</taxon>
        <taxon>Onygenales</taxon>
        <taxon>Nannizziopsiaceae</taxon>
        <taxon>Emydomyces</taxon>
    </lineage>
</organism>
<dbReference type="PANTHER" id="PTHR12828">
    <property type="entry name" value="PROTEASOME MATURATION PROTEIN UMP1"/>
    <property type="match status" value="1"/>
</dbReference>
<keyword evidence="4" id="KW-0647">Proteasome</keyword>
<evidence type="ECO:0000313" key="4">
    <source>
        <dbReference type="EMBL" id="WEW57753.1"/>
    </source>
</evidence>
<dbReference type="GO" id="GO:0000502">
    <property type="term" value="C:proteasome complex"/>
    <property type="evidence" value="ECO:0007669"/>
    <property type="project" value="UniProtKB-KW"/>
</dbReference>
<dbReference type="GO" id="GO:0005634">
    <property type="term" value="C:nucleus"/>
    <property type="evidence" value="ECO:0007669"/>
    <property type="project" value="TreeGrafter"/>
</dbReference>
<dbReference type="AlphaFoldDB" id="A0AAF0DGE7"/>
<keyword evidence="5" id="KW-1185">Reference proteome</keyword>
<sequence>MSLRIVPPANHLSHASNTTKNGATPHLRNGAPSAPGVHDTLRASLSAKGPTSGLQAPSSTHPLEARLLQWRQTQDALKMETLRRIYGIAEPVRRGMEMKIVKEGQWRPAAMGGSMGSNIHEDILALGGRDTEVTWEDVFHSEDLHEPPSFHDEMEQRLRMNW</sequence>
<name>A0AAF0DGE7_9EURO</name>
<dbReference type="InterPro" id="IPR008012">
    <property type="entry name" value="Ump1"/>
</dbReference>
<dbReference type="Pfam" id="PF05348">
    <property type="entry name" value="UMP1"/>
    <property type="match status" value="1"/>
</dbReference>
<evidence type="ECO:0000313" key="5">
    <source>
        <dbReference type="Proteomes" id="UP001219355"/>
    </source>
</evidence>
<evidence type="ECO:0000256" key="3">
    <source>
        <dbReference type="SAM" id="MobiDB-lite"/>
    </source>
</evidence>
<dbReference type="GO" id="GO:0005737">
    <property type="term" value="C:cytoplasm"/>
    <property type="evidence" value="ECO:0007669"/>
    <property type="project" value="TreeGrafter"/>
</dbReference>
<gene>
    <name evidence="4" type="primary">UMP1</name>
    <name evidence="4" type="ORF">PRK78_003220</name>
</gene>
<dbReference type="PANTHER" id="PTHR12828:SF3">
    <property type="entry name" value="PROTEASOME MATURATION PROTEIN"/>
    <property type="match status" value="1"/>
</dbReference>
<dbReference type="Proteomes" id="UP001219355">
    <property type="component" value="Chromosome 2"/>
</dbReference>
<feature type="region of interest" description="Disordered" evidence="3">
    <location>
        <begin position="1"/>
        <end position="39"/>
    </location>
</feature>
<dbReference type="GO" id="GO:0043248">
    <property type="term" value="P:proteasome assembly"/>
    <property type="evidence" value="ECO:0007669"/>
    <property type="project" value="InterPro"/>
</dbReference>
<protein>
    <submittedName>
        <fullName evidence="4">20S proteasome maturation factor</fullName>
    </submittedName>
</protein>
<comment type="similarity">
    <text evidence="2">Belongs to the POMP/UMP1 family.</text>
</comment>
<evidence type="ECO:0000256" key="2">
    <source>
        <dbReference type="ARBA" id="ARBA00043974"/>
    </source>
</evidence>
<dbReference type="EMBL" id="CP120628">
    <property type="protein sequence ID" value="WEW57753.1"/>
    <property type="molecule type" value="Genomic_DNA"/>
</dbReference>
<proteinExistence type="inferred from homology"/>
<keyword evidence="1" id="KW-0143">Chaperone</keyword>
<accession>A0AAF0DGE7</accession>